<sequence>MMQSLDTLLRISENQKSQLIKGKVQYVEDLILNSPQEIAGKCRISQIDAKRIIDAVCSEVAPPKVRLLEDVRHEGDEKCTTGDPHLDSALNGGMRTGMVWEIAGESAAGKTQFALQLSLFAQLPKDKGGLYGSTCYLTTSSTLPTSRLLQISQEHPILSESNCSLEAVHTLSTPTLPTLIRALSQTLPHFIQRSRDRNNKPVKVLIVDALAELFHTSNKTTTATLVERSKNVSEVSILLHALASTHQIAVLVLNEVVDVFERCGGSNIGEGELVYSDQSRWFSRANSVPGEDRKEASLGLVWANQVNVRILLSRTGRRRYLDDVEKNISKRHRSGINPQNPSTNSIESEDQLTLIRRLSVVFSSISCPISMDYIVTGAGISVLPGGEVHPYSRGEPHMQSHFAQEARTPSHQVPQIDPRSQISPLDVGIAEGGGHAEEDPLGNPGDVGTDNGGDEWDKYWGADDIPPDVYQSVDLGGLDAQEHL</sequence>
<dbReference type="GO" id="GO:0000722">
    <property type="term" value="P:telomere maintenance via recombination"/>
    <property type="evidence" value="ECO:0007669"/>
    <property type="project" value="TreeGrafter"/>
</dbReference>
<dbReference type="PROSITE" id="PS50162">
    <property type="entry name" value="RECA_2"/>
    <property type="match status" value="1"/>
</dbReference>
<dbReference type="InterPro" id="IPR020588">
    <property type="entry name" value="RecA_ATP-bd"/>
</dbReference>
<dbReference type="GO" id="GO:0000400">
    <property type="term" value="F:four-way junction DNA binding"/>
    <property type="evidence" value="ECO:0007669"/>
    <property type="project" value="TreeGrafter"/>
</dbReference>
<dbReference type="CDD" id="cd19491">
    <property type="entry name" value="XRCC3"/>
    <property type="match status" value="1"/>
</dbReference>
<keyword evidence="3" id="KW-0227">DNA damage</keyword>
<dbReference type="InterPro" id="IPR013632">
    <property type="entry name" value="Rad51_C"/>
</dbReference>
<evidence type="ECO:0000256" key="3">
    <source>
        <dbReference type="ARBA" id="ARBA00022763"/>
    </source>
</evidence>
<dbReference type="GO" id="GO:0045003">
    <property type="term" value="P:double-strand break repair via synthesis-dependent strand annealing"/>
    <property type="evidence" value="ECO:0007669"/>
    <property type="project" value="TreeGrafter"/>
</dbReference>
<evidence type="ECO:0000256" key="5">
    <source>
        <dbReference type="ARBA" id="ARBA00023204"/>
    </source>
</evidence>
<evidence type="ECO:0000256" key="1">
    <source>
        <dbReference type="ARBA" id="ARBA00004123"/>
    </source>
</evidence>
<dbReference type="AlphaFoldDB" id="A0A9P5YEL5"/>
<keyword evidence="6" id="KW-0539">Nucleus</keyword>
<feature type="region of interest" description="Disordered" evidence="7">
    <location>
        <begin position="423"/>
        <end position="465"/>
    </location>
</feature>
<name>A0A9P5YEL5_9AGAR</name>
<dbReference type="SUPFAM" id="SSF52540">
    <property type="entry name" value="P-loop containing nucleoside triphosphate hydrolases"/>
    <property type="match status" value="1"/>
</dbReference>
<comment type="caution">
    <text evidence="9">The sequence shown here is derived from an EMBL/GenBank/DDBJ whole genome shotgun (WGS) entry which is preliminary data.</text>
</comment>
<accession>A0A9P5YEL5</accession>
<dbReference type="PANTHER" id="PTHR46487:SF1">
    <property type="entry name" value="DNA REPAIR PROTEIN XRCC3"/>
    <property type="match status" value="1"/>
</dbReference>
<evidence type="ECO:0000259" key="8">
    <source>
        <dbReference type="PROSITE" id="PS50162"/>
    </source>
</evidence>
<evidence type="ECO:0000313" key="10">
    <source>
        <dbReference type="Proteomes" id="UP000807353"/>
    </source>
</evidence>
<dbReference type="Proteomes" id="UP000807353">
    <property type="component" value="Unassembled WGS sequence"/>
</dbReference>
<dbReference type="GO" id="GO:0005524">
    <property type="term" value="F:ATP binding"/>
    <property type="evidence" value="ECO:0007669"/>
    <property type="project" value="UniProtKB-KW"/>
</dbReference>
<dbReference type="GO" id="GO:0071140">
    <property type="term" value="P:resolution of mitotic recombination intermediates"/>
    <property type="evidence" value="ECO:0007669"/>
    <property type="project" value="TreeGrafter"/>
</dbReference>
<evidence type="ECO:0000256" key="7">
    <source>
        <dbReference type="SAM" id="MobiDB-lite"/>
    </source>
</evidence>
<dbReference type="PANTHER" id="PTHR46487">
    <property type="entry name" value="DNA REPAIR PROTEIN XRCC3"/>
    <property type="match status" value="1"/>
</dbReference>
<organism evidence="9 10">
    <name type="scientific">Collybia nuda</name>
    <dbReference type="NCBI Taxonomy" id="64659"/>
    <lineage>
        <taxon>Eukaryota</taxon>
        <taxon>Fungi</taxon>
        <taxon>Dikarya</taxon>
        <taxon>Basidiomycota</taxon>
        <taxon>Agaricomycotina</taxon>
        <taxon>Agaricomycetes</taxon>
        <taxon>Agaricomycetidae</taxon>
        <taxon>Agaricales</taxon>
        <taxon>Tricholomatineae</taxon>
        <taxon>Clitocybaceae</taxon>
        <taxon>Collybia</taxon>
    </lineage>
</organism>
<dbReference type="Pfam" id="PF08423">
    <property type="entry name" value="Rad51"/>
    <property type="match status" value="1"/>
</dbReference>
<proteinExistence type="predicted"/>
<evidence type="ECO:0000313" key="9">
    <source>
        <dbReference type="EMBL" id="KAF9466426.1"/>
    </source>
</evidence>
<dbReference type="GO" id="GO:0033065">
    <property type="term" value="C:Rad51C-XRCC3 complex"/>
    <property type="evidence" value="ECO:0007669"/>
    <property type="project" value="TreeGrafter"/>
</dbReference>
<keyword evidence="5" id="KW-0234">DNA repair</keyword>
<feature type="domain" description="RecA family profile 1" evidence="8">
    <location>
        <begin position="75"/>
        <end position="256"/>
    </location>
</feature>
<dbReference type="Gene3D" id="3.40.50.300">
    <property type="entry name" value="P-loop containing nucleotide triphosphate hydrolases"/>
    <property type="match status" value="1"/>
</dbReference>
<reference evidence="9" key="1">
    <citation type="submission" date="2020-11" db="EMBL/GenBank/DDBJ databases">
        <authorList>
            <consortium name="DOE Joint Genome Institute"/>
            <person name="Ahrendt S."/>
            <person name="Riley R."/>
            <person name="Andreopoulos W."/>
            <person name="Labutti K."/>
            <person name="Pangilinan J."/>
            <person name="Ruiz-Duenas F.J."/>
            <person name="Barrasa J.M."/>
            <person name="Sanchez-Garcia M."/>
            <person name="Camarero S."/>
            <person name="Miyauchi S."/>
            <person name="Serrano A."/>
            <person name="Linde D."/>
            <person name="Babiker R."/>
            <person name="Drula E."/>
            <person name="Ayuso-Fernandez I."/>
            <person name="Pacheco R."/>
            <person name="Padilla G."/>
            <person name="Ferreira P."/>
            <person name="Barriuso J."/>
            <person name="Kellner H."/>
            <person name="Castanera R."/>
            <person name="Alfaro M."/>
            <person name="Ramirez L."/>
            <person name="Pisabarro A.G."/>
            <person name="Kuo A."/>
            <person name="Tritt A."/>
            <person name="Lipzen A."/>
            <person name="He G."/>
            <person name="Yan M."/>
            <person name="Ng V."/>
            <person name="Cullen D."/>
            <person name="Martin F."/>
            <person name="Rosso M.-N."/>
            <person name="Henrissat B."/>
            <person name="Hibbett D."/>
            <person name="Martinez A.T."/>
            <person name="Grigoriev I.V."/>
        </authorList>
    </citation>
    <scope>NUCLEOTIDE SEQUENCE</scope>
    <source>
        <strain evidence="9">CBS 247.69</strain>
    </source>
</reference>
<evidence type="ECO:0000256" key="2">
    <source>
        <dbReference type="ARBA" id="ARBA00022741"/>
    </source>
</evidence>
<dbReference type="GO" id="GO:0016787">
    <property type="term" value="F:hydrolase activity"/>
    <property type="evidence" value="ECO:0007669"/>
    <property type="project" value="UniProtKB-KW"/>
</dbReference>
<protein>
    <submittedName>
        <fullName evidence="9">P-loop containing nucleoside triphosphate hydrolase protein</fullName>
    </submittedName>
</protein>
<dbReference type="GO" id="GO:0140664">
    <property type="term" value="F:ATP-dependent DNA damage sensor activity"/>
    <property type="evidence" value="ECO:0007669"/>
    <property type="project" value="InterPro"/>
</dbReference>
<evidence type="ECO:0000256" key="6">
    <source>
        <dbReference type="ARBA" id="ARBA00023242"/>
    </source>
</evidence>
<evidence type="ECO:0000256" key="4">
    <source>
        <dbReference type="ARBA" id="ARBA00022840"/>
    </source>
</evidence>
<keyword evidence="4" id="KW-0067">ATP-binding</keyword>
<keyword evidence="10" id="KW-1185">Reference proteome</keyword>
<dbReference type="GO" id="GO:0061982">
    <property type="term" value="P:meiosis I cell cycle process"/>
    <property type="evidence" value="ECO:0007669"/>
    <property type="project" value="UniProtKB-ARBA"/>
</dbReference>
<dbReference type="OrthoDB" id="1861185at2759"/>
<dbReference type="InterPro" id="IPR047348">
    <property type="entry name" value="XRCC3-like_C"/>
</dbReference>
<gene>
    <name evidence="9" type="ORF">BDZ94DRAFT_221067</name>
</gene>
<dbReference type="EMBL" id="MU150242">
    <property type="protein sequence ID" value="KAF9466426.1"/>
    <property type="molecule type" value="Genomic_DNA"/>
</dbReference>
<dbReference type="InterPro" id="IPR027417">
    <property type="entry name" value="P-loop_NTPase"/>
</dbReference>
<dbReference type="GO" id="GO:0005657">
    <property type="term" value="C:replication fork"/>
    <property type="evidence" value="ECO:0007669"/>
    <property type="project" value="TreeGrafter"/>
</dbReference>
<keyword evidence="2" id="KW-0547">Nucleotide-binding</keyword>
<dbReference type="GO" id="GO:0090656">
    <property type="term" value="P:t-circle formation"/>
    <property type="evidence" value="ECO:0007669"/>
    <property type="project" value="TreeGrafter"/>
</dbReference>
<comment type="subcellular location">
    <subcellularLocation>
        <location evidence="1">Nucleus</location>
    </subcellularLocation>
</comment>
<keyword evidence="9" id="KW-0378">Hydrolase</keyword>